<accession>A0ABQ2SCG0</accession>
<protein>
    <submittedName>
        <fullName evidence="1">Uncharacterized protein</fullName>
    </submittedName>
</protein>
<evidence type="ECO:0000313" key="2">
    <source>
        <dbReference type="Proteomes" id="UP000620633"/>
    </source>
</evidence>
<keyword evidence="2" id="KW-1185">Reference proteome</keyword>
<reference evidence="2" key="1">
    <citation type="journal article" date="2019" name="Int. J. Syst. Evol. Microbiol.">
        <title>The Global Catalogue of Microorganisms (GCM) 10K type strain sequencing project: providing services to taxonomists for standard genome sequencing and annotation.</title>
        <authorList>
            <consortium name="The Broad Institute Genomics Platform"/>
            <consortium name="The Broad Institute Genome Sequencing Center for Infectious Disease"/>
            <person name="Wu L."/>
            <person name="Ma J."/>
        </authorList>
    </citation>
    <scope>NUCLEOTIDE SEQUENCE [LARGE SCALE GENOMIC DNA]</scope>
    <source>
        <strain evidence="2">JCM 31406</strain>
    </source>
</reference>
<name>A0ABQ2SCG0_9DEIO</name>
<dbReference type="EMBL" id="BMQO01000001">
    <property type="protein sequence ID" value="GGS14525.1"/>
    <property type="molecule type" value="Genomic_DNA"/>
</dbReference>
<sequence length="135" mass="14570">MKGRAARVAHLEAQTRAGQNRGRVPLALRRLSDAHLSDLEDAVSAAGGTGLPVHPWEDLRPGLSDPERAAWQWARAQTWARLEDVWTRPPAGAADVFQVEAARLGGLEDRPARHARAAWAMLAALAAVMLEEGTA</sequence>
<organism evidence="1 2">
    <name type="scientific">Deinococcus knuensis</name>
    <dbReference type="NCBI Taxonomy" id="1837380"/>
    <lineage>
        <taxon>Bacteria</taxon>
        <taxon>Thermotogati</taxon>
        <taxon>Deinococcota</taxon>
        <taxon>Deinococci</taxon>
        <taxon>Deinococcales</taxon>
        <taxon>Deinococcaceae</taxon>
        <taxon>Deinococcus</taxon>
    </lineage>
</organism>
<comment type="caution">
    <text evidence="1">The sequence shown here is derived from an EMBL/GenBank/DDBJ whole genome shotgun (WGS) entry which is preliminary data.</text>
</comment>
<evidence type="ECO:0000313" key="1">
    <source>
        <dbReference type="EMBL" id="GGS14525.1"/>
    </source>
</evidence>
<gene>
    <name evidence="1" type="ORF">GCM10008961_02220</name>
</gene>
<proteinExistence type="predicted"/>
<dbReference type="RefSeq" id="WP_189098314.1">
    <property type="nucleotide sequence ID" value="NZ_BMQO01000001.1"/>
</dbReference>
<dbReference type="Proteomes" id="UP000620633">
    <property type="component" value="Unassembled WGS sequence"/>
</dbReference>